<evidence type="ECO:0000313" key="2">
    <source>
        <dbReference type="Proteomes" id="UP000602004"/>
    </source>
</evidence>
<sequence length="79" mass="8025">MPLLLNVPSDDPPAATAVCPDTTIDAPLLTVKSPLVQICVVVWAPEITVWDFAPCGVIAASAAVTARLIAVSRLAAGCG</sequence>
<evidence type="ECO:0000313" key="1">
    <source>
        <dbReference type="EMBL" id="GGC43665.1"/>
    </source>
</evidence>
<protein>
    <submittedName>
        <fullName evidence="1">Uncharacterized protein</fullName>
    </submittedName>
</protein>
<reference evidence="2" key="1">
    <citation type="journal article" date="2019" name="Int. J. Syst. Evol. Microbiol.">
        <title>The Global Catalogue of Microorganisms (GCM) 10K type strain sequencing project: providing services to taxonomists for standard genome sequencing and annotation.</title>
        <authorList>
            <consortium name="The Broad Institute Genomics Platform"/>
            <consortium name="The Broad Institute Genome Sequencing Center for Infectious Disease"/>
            <person name="Wu L."/>
            <person name="Ma J."/>
        </authorList>
    </citation>
    <scope>NUCLEOTIDE SEQUENCE [LARGE SCALE GENOMIC DNA]</scope>
    <source>
        <strain evidence="2">CGMCC 1.15103</strain>
    </source>
</reference>
<gene>
    <name evidence="1" type="ORF">GCM10011400_33340</name>
</gene>
<dbReference type="Proteomes" id="UP000602004">
    <property type="component" value="Unassembled WGS sequence"/>
</dbReference>
<name>A0ABQ1MRH2_9BURK</name>
<proteinExistence type="predicted"/>
<dbReference type="EMBL" id="BMHL01000005">
    <property type="protein sequence ID" value="GGC43665.1"/>
    <property type="molecule type" value="Genomic_DNA"/>
</dbReference>
<accession>A0ABQ1MRH2</accession>
<organism evidence="1 2">
    <name type="scientific">Paraburkholderia caffeinilytica</name>
    <dbReference type="NCBI Taxonomy" id="1761016"/>
    <lineage>
        <taxon>Bacteria</taxon>
        <taxon>Pseudomonadati</taxon>
        <taxon>Pseudomonadota</taxon>
        <taxon>Betaproteobacteria</taxon>
        <taxon>Burkholderiales</taxon>
        <taxon>Burkholderiaceae</taxon>
        <taxon>Paraburkholderia</taxon>
    </lineage>
</organism>
<keyword evidence="2" id="KW-1185">Reference proteome</keyword>
<comment type="caution">
    <text evidence="1">The sequence shown here is derived from an EMBL/GenBank/DDBJ whole genome shotgun (WGS) entry which is preliminary data.</text>
</comment>